<organism evidence="9 10">
    <name type="scientific">Brevibacillus centrosporus</name>
    <dbReference type="NCBI Taxonomy" id="54910"/>
    <lineage>
        <taxon>Bacteria</taxon>
        <taxon>Bacillati</taxon>
        <taxon>Bacillota</taxon>
        <taxon>Bacilli</taxon>
        <taxon>Bacillales</taxon>
        <taxon>Paenibacillaceae</taxon>
        <taxon>Brevibacillus</taxon>
    </lineage>
</organism>
<evidence type="ECO:0000256" key="8">
    <source>
        <dbReference type="PIRSR" id="PIRSR001123-2"/>
    </source>
</evidence>
<proteinExistence type="inferred from homology"/>
<dbReference type="InterPro" id="IPR023367">
    <property type="entry name" value="Peptidase_M42_dom2"/>
</dbReference>
<reference evidence="10" key="1">
    <citation type="submission" date="2016-10" db="EMBL/GenBank/DDBJ databases">
        <authorList>
            <person name="Varghese N."/>
            <person name="Submissions S."/>
        </authorList>
    </citation>
    <scope>NUCLEOTIDE SEQUENCE [LARGE SCALE GENOMIC DNA]</scope>
    <source>
        <strain evidence="10">OK042</strain>
    </source>
</reference>
<dbReference type="PIRSF" id="PIRSF001123">
    <property type="entry name" value="PepA_GA"/>
    <property type="match status" value="1"/>
</dbReference>
<dbReference type="Gene3D" id="3.40.630.10">
    <property type="entry name" value="Zn peptidases"/>
    <property type="match status" value="1"/>
</dbReference>
<feature type="binding site" evidence="8">
    <location>
        <position position="179"/>
    </location>
    <ligand>
        <name>Zn(2+)</name>
        <dbReference type="ChEBI" id="CHEBI:29105"/>
        <label>2</label>
    </ligand>
</feature>
<keyword evidence="5" id="KW-0378">Hydrolase</keyword>
<dbReference type="SUPFAM" id="SSF53187">
    <property type="entry name" value="Zn-dependent exopeptidases"/>
    <property type="match status" value="1"/>
</dbReference>
<dbReference type="AlphaFoldDB" id="A0A1I3ZYY2"/>
<evidence type="ECO:0000256" key="6">
    <source>
        <dbReference type="PIRNR" id="PIRNR001123"/>
    </source>
</evidence>
<dbReference type="Proteomes" id="UP000198915">
    <property type="component" value="Unassembled WGS sequence"/>
</dbReference>
<evidence type="ECO:0000256" key="7">
    <source>
        <dbReference type="PIRSR" id="PIRSR001123-1"/>
    </source>
</evidence>
<dbReference type="GO" id="GO:0046872">
    <property type="term" value="F:metal ion binding"/>
    <property type="evidence" value="ECO:0007669"/>
    <property type="project" value="UniProtKB-UniRule"/>
</dbReference>
<dbReference type="InterPro" id="IPR008007">
    <property type="entry name" value="Peptidase_M42"/>
</dbReference>
<evidence type="ECO:0000256" key="5">
    <source>
        <dbReference type="ARBA" id="ARBA00022801"/>
    </source>
</evidence>
<dbReference type="EMBL" id="FORT01000014">
    <property type="protein sequence ID" value="SFK48759.1"/>
    <property type="molecule type" value="Genomic_DNA"/>
</dbReference>
<dbReference type="CDD" id="cd05656">
    <property type="entry name" value="M42_Frv"/>
    <property type="match status" value="1"/>
</dbReference>
<feature type="binding site" evidence="8">
    <location>
        <position position="179"/>
    </location>
    <ligand>
        <name>Zn(2+)</name>
        <dbReference type="ChEBI" id="CHEBI:29105"/>
        <label>1</label>
    </ligand>
</feature>
<keyword evidence="2" id="KW-0031">Aminopeptidase</keyword>
<keyword evidence="4 8" id="KW-0479">Metal-binding</keyword>
<keyword evidence="3" id="KW-0645">Protease</keyword>
<evidence type="ECO:0000313" key="9">
    <source>
        <dbReference type="EMBL" id="SFK48759.1"/>
    </source>
</evidence>
<feature type="binding site" evidence="8">
    <location>
        <position position="321"/>
    </location>
    <ligand>
        <name>Zn(2+)</name>
        <dbReference type="ChEBI" id="CHEBI:29105"/>
        <label>2</label>
    </ligand>
</feature>
<feature type="active site" description="Proton acceptor" evidence="7">
    <location>
        <position position="211"/>
    </location>
</feature>
<dbReference type="GO" id="GO:0004177">
    <property type="term" value="F:aminopeptidase activity"/>
    <property type="evidence" value="ECO:0007669"/>
    <property type="project" value="UniProtKB-UniRule"/>
</dbReference>
<name>A0A1I3ZYY2_9BACL</name>
<dbReference type="GO" id="GO:0006508">
    <property type="term" value="P:proteolysis"/>
    <property type="evidence" value="ECO:0007669"/>
    <property type="project" value="UniProtKB-KW"/>
</dbReference>
<evidence type="ECO:0000256" key="2">
    <source>
        <dbReference type="ARBA" id="ARBA00022438"/>
    </source>
</evidence>
<dbReference type="InterPro" id="IPR051464">
    <property type="entry name" value="Peptidase_M42_aminopept"/>
</dbReference>
<feature type="binding site" evidence="8">
    <location>
        <position position="212"/>
    </location>
    <ligand>
        <name>Zn(2+)</name>
        <dbReference type="ChEBI" id="CHEBI:29105"/>
        <label>2</label>
    </ligand>
</feature>
<accession>A0A1I3ZYY2</accession>
<gene>
    <name evidence="9" type="ORF">SAMN05518846_11445</name>
</gene>
<feature type="binding site" evidence="8">
    <location>
        <position position="234"/>
    </location>
    <ligand>
        <name>Zn(2+)</name>
        <dbReference type="ChEBI" id="CHEBI:29105"/>
        <label>1</label>
    </ligand>
</feature>
<comment type="similarity">
    <text evidence="1 6">Belongs to the peptidase M42 family.</text>
</comment>
<dbReference type="Gene3D" id="2.40.30.40">
    <property type="entry name" value="Peptidase M42, domain 2"/>
    <property type="match status" value="1"/>
</dbReference>
<comment type="cofactor">
    <cofactor evidence="8">
        <name>a divalent metal cation</name>
        <dbReference type="ChEBI" id="CHEBI:60240"/>
    </cofactor>
    <text evidence="8">Binds 2 divalent metal cations per subunit.</text>
</comment>
<evidence type="ECO:0000313" key="10">
    <source>
        <dbReference type="Proteomes" id="UP000198915"/>
    </source>
</evidence>
<protein>
    <submittedName>
        <fullName evidence="9">Endoglucanase</fullName>
    </submittedName>
</protein>
<dbReference type="PANTHER" id="PTHR32481:SF0">
    <property type="entry name" value="AMINOPEPTIDASE YPDE-RELATED"/>
    <property type="match status" value="1"/>
</dbReference>
<dbReference type="PANTHER" id="PTHR32481">
    <property type="entry name" value="AMINOPEPTIDASE"/>
    <property type="match status" value="1"/>
</dbReference>
<dbReference type="SUPFAM" id="SSF101821">
    <property type="entry name" value="Aminopeptidase/glucanase lid domain"/>
    <property type="match status" value="1"/>
</dbReference>
<sequence length="358" mass="38715">MDQQTAMMKKLSEVDGVAGDEYAVREVMHQYLEGISEEIVTDHLGSVLGVKKGVENGPKILLAGHMDEVGFMVSRITKQGFLKFQQLGGWWPHTLLSQRVKIRTKNGDVVGIIGSKPPHILTPEEREKVIPLKDLYIDIGAKDKEEAEEMGVLPGDSIVPCSEFFTMGKGDLWVGKAIDNRIGCALAIEVLADLQDKAHPNVIYAGATVQEEVGLRGAATMANLVEPDIAFALDVGVAYDTPGLESHEGPRVGEGPTVVLLDSSMVSHVGLRRLVVETAKEIGVPLQFEISMGGGTDAGKFHVNGKGCPSLAIGFATRYIHSHQAVASRSDFMAAKKLLLAVIEKLDWETVRKLQTKG</sequence>
<evidence type="ECO:0000256" key="3">
    <source>
        <dbReference type="ARBA" id="ARBA00022670"/>
    </source>
</evidence>
<keyword evidence="10" id="KW-1185">Reference proteome</keyword>
<feature type="binding site" evidence="8">
    <location>
        <position position="65"/>
    </location>
    <ligand>
        <name>Zn(2+)</name>
        <dbReference type="ChEBI" id="CHEBI:29105"/>
        <label>1</label>
    </ligand>
</feature>
<dbReference type="Pfam" id="PF05343">
    <property type="entry name" value="Peptidase_M42"/>
    <property type="match status" value="1"/>
</dbReference>
<dbReference type="STRING" id="1884381.SAMN05518846_11445"/>
<evidence type="ECO:0000256" key="1">
    <source>
        <dbReference type="ARBA" id="ARBA00006272"/>
    </source>
</evidence>
<evidence type="ECO:0000256" key="4">
    <source>
        <dbReference type="ARBA" id="ARBA00022723"/>
    </source>
</evidence>